<comment type="caution">
    <text evidence="5">The sequence shown here is derived from an EMBL/GenBank/DDBJ whole genome shotgun (WGS) entry which is preliminary data.</text>
</comment>
<dbReference type="InterPro" id="IPR002347">
    <property type="entry name" value="SDR_fam"/>
</dbReference>
<keyword evidence="2" id="KW-0521">NADP</keyword>
<dbReference type="RefSeq" id="XP_043147509.1">
    <property type="nucleotide sequence ID" value="XM_043291574.1"/>
</dbReference>
<dbReference type="GO" id="GO:0000140">
    <property type="term" value="F:acylglycerone-phosphate reductase (NADP+) activity"/>
    <property type="evidence" value="ECO:0007669"/>
    <property type="project" value="TreeGrafter"/>
</dbReference>
<dbReference type="PANTHER" id="PTHR44169">
    <property type="entry name" value="NADPH-DEPENDENT 1-ACYLDIHYDROXYACETONE PHOSPHATE REDUCTASE"/>
    <property type="match status" value="1"/>
</dbReference>
<organism evidence="5 6">
    <name type="scientific">Aspergillus udagawae</name>
    <dbReference type="NCBI Taxonomy" id="91492"/>
    <lineage>
        <taxon>Eukaryota</taxon>
        <taxon>Fungi</taxon>
        <taxon>Dikarya</taxon>
        <taxon>Ascomycota</taxon>
        <taxon>Pezizomycotina</taxon>
        <taxon>Eurotiomycetes</taxon>
        <taxon>Eurotiomycetidae</taxon>
        <taxon>Eurotiales</taxon>
        <taxon>Aspergillaceae</taxon>
        <taxon>Aspergillus</taxon>
        <taxon>Aspergillus subgen. Fumigati</taxon>
    </lineage>
</organism>
<dbReference type="InterPro" id="IPR036291">
    <property type="entry name" value="NAD(P)-bd_dom_sf"/>
</dbReference>
<dbReference type="PRINTS" id="PR00080">
    <property type="entry name" value="SDRFAMILY"/>
</dbReference>
<keyword evidence="3" id="KW-0560">Oxidoreductase</keyword>
<sequence>MTDGSVLITGCSDGGIGSALAFAFQAKNYHVFATARNPSKMTALHNLPNITLLTLDVTNPTHIATAVDTVRSHTAGSLTYLINNAGRNHFMPVLDEDLDAARRIYETNVFGPLALTKAFAPLVINARGSMVFITSIAGYVNTPYMGVYSASKRSLEIIAETLRLELAPFNVKVLSIVTGAVRTNGQTYFDDLRLPEDSMYKTIEDTVVARARGEDGATRMAAEEYAAQVVRTITAGRQGKFWCGSMAGTVWFGSTYLPQWIMDAGSAKGTGLDELETDAKKD</sequence>
<comment type="similarity">
    <text evidence="1 4">Belongs to the short-chain dehydrogenases/reductases (SDR) family.</text>
</comment>
<dbReference type="GO" id="GO:0004806">
    <property type="term" value="F:triacylglycerol lipase activity"/>
    <property type="evidence" value="ECO:0007669"/>
    <property type="project" value="TreeGrafter"/>
</dbReference>
<dbReference type="PRINTS" id="PR00081">
    <property type="entry name" value="GDHRDH"/>
</dbReference>
<name>A0A8E0QSY1_9EURO</name>
<dbReference type="CDD" id="cd05374">
    <property type="entry name" value="17beta-HSD-like_SDR_c"/>
    <property type="match status" value="1"/>
</dbReference>
<reference evidence="5" key="1">
    <citation type="journal article" date="2015" name="Genome Announc.">
        <title>Draft Genome Sequence of the Pathogenic Filamentous Fungus Aspergillus udagawae Strain IFM 46973T.</title>
        <authorList>
            <person name="Kusuya Y."/>
            <person name="Takahashi-Nakaguchi A."/>
            <person name="Takahashi H."/>
            <person name="Yaguchi T."/>
        </authorList>
    </citation>
    <scope>NUCLEOTIDE SEQUENCE</scope>
    <source>
        <strain evidence="5">IFM 46973</strain>
    </source>
</reference>
<dbReference type="GO" id="GO:0044550">
    <property type="term" value="P:secondary metabolite biosynthetic process"/>
    <property type="evidence" value="ECO:0007669"/>
    <property type="project" value="UniProtKB-ARBA"/>
</dbReference>
<accession>A0A8E0QSY1</accession>
<dbReference type="GO" id="GO:0006654">
    <property type="term" value="P:phosphatidic acid biosynthetic process"/>
    <property type="evidence" value="ECO:0007669"/>
    <property type="project" value="TreeGrafter"/>
</dbReference>
<evidence type="ECO:0000256" key="3">
    <source>
        <dbReference type="ARBA" id="ARBA00023002"/>
    </source>
</evidence>
<dbReference type="GeneID" id="66994152"/>
<dbReference type="GO" id="GO:0019433">
    <property type="term" value="P:triglyceride catabolic process"/>
    <property type="evidence" value="ECO:0007669"/>
    <property type="project" value="TreeGrafter"/>
</dbReference>
<dbReference type="SUPFAM" id="SSF51735">
    <property type="entry name" value="NAD(P)-binding Rossmann-fold domains"/>
    <property type="match status" value="1"/>
</dbReference>
<evidence type="ECO:0000256" key="2">
    <source>
        <dbReference type="ARBA" id="ARBA00022857"/>
    </source>
</evidence>
<protein>
    <recommendedName>
        <fullName evidence="7">NADPH-dependent 1-acyldihydroxyacetone phosphate reductase</fullName>
    </recommendedName>
</protein>
<dbReference type="GO" id="GO:0005783">
    <property type="term" value="C:endoplasmic reticulum"/>
    <property type="evidence" value="ECO:0007669"/>
    <property type="project" value="TreeGrafter"/>
</dbReference>
<evidence type="ECO:0000256" key="1">
    <source>
        <dbReference type="ARBA" id="ARBA00006484"/>
    </source>
</evidence>
<dbReference type="GO" id="GO:0005811">
    <property type="term" value="C:lipid droplet"/>
    <property type="evidence" value="ECO:0007669"/>
    <property type="project" value="TreeGrafter"/>
</dbReference>
<dbReference type="InterPro" id="IPR020904">
    <property type="entry name" value="Sc_DH/Rdtase_CS"/>
</dbReference>
<evidence type="ECO:0000256" key="4">
    <source>
        <dbReference type="RuleBase" id="RU000363"/>
    </source>
</evidence>
<dbReference type="PANTHER" id="PTHR44169:SF6">
    <property type="entry name" value="NADPH-DEPENDENT 1-ACYLDIHYDROXYACETONE PHOSPHATE REDUCTASE"/>
    <property type="match status" value="1"/>
</dbReference>
<evidence type="ECO:0008006" key="7">
    <source>
        <dbReference type="Google" id="ProtNLM"/>
    </source>
</evidence>
<dbReference type="AlphaFoldDB" id="A0A8E0QSY1"/>
<evidence type="ECO:0000313" key="6">
    <source>
        <dbReference type="Proteomes" id="UP000036893"/>
    </source>
</evidence>
<reference evidence="5" key="2">
    <citation type="submission" date="2021-01" db="EMBL/GenBank/DDBJ databases">
        <title>Pan-genome distribution and transcriptional activeness of fungal secondary metabolism genes in Aspergillus section Fumigati.</title>
        <authorList>
            <person name="Takahashi H."/>
            <person name="Umemura M."/>
            <person name="Ninomiya A."/>
            <person name="Kusuya Y."/>
            <person name="Urayama S."/>
            <person name="Shimizu M."/>
            <person name="Watanabe A."/>
            <person name="Kamei K."/>
            <person name="Yaguchi T."/>
            <person name="Hagiwara D."/>
        </authorList>
    </citation>
    <scope>NUCLEOTIDE SEQUENCE</scope>
    <source>
        <strain evidence="5">IFM 46973</strain>
    </source>
</reference>
<gene>
    <name evidence="5" type="ORF">Aud_006675</name>
</gene>
<dbReference type="Pfam" id="PF00106">
    <property type="entry name" value="adh_short"/>
    <property type="match status" value="1"/>
</dbReference>
<dbReference type="PROSITE" id="PS00061">
    <property type="entry name" value="ADH_SHORT"/>
    <property type="match status" value="1"/>
</dbReference>
<proteinExistence type="inferred from homology"/>
<dbReference type="Gene3D" id="3.40.50.720">
    <property type="entry name" value="NAD(P)-binding Rossmann-like Domain"/>
    <property type="match status" value="1"/>
</dbReference>
<dbReference type="EMBL" id="BBXM02000004">
    <property type="protein sequence ID" value="GIC90243.1"/>
    <property type="molecule type" value="Genomic_DNA"/>
</dbReference>
<dbReference type="Proteomes" id="UP000036893">
    <property type="component" value="Unassembled WGS sequence"/>
</dbReference>
<evidence type="ECO:0000313" key="5">
    <source>
        <dbReference type="EMBL" id="GIC90243.1"/>
    </source>
</evidence>